<name>A0A850RHY9_9GAMM</name>
<accession>A0A850RHY9</accession>
<keyword evidence="2" id="KW-1185">Reference proteome</keyword>
<dbReference type="EMBL" id="JABZEO010000010">
    <property type="protein sequence ID" value="NVZ10550.1"/>
    <property type="molecule type" value="Genomic_DNA"/>
</dbReference>
<evidence type="ECO:0000313" key="1">
    <source>
        <dbReference type="EMBL" id="NVZ10550.1"/>
    </source>
</evidence>
<reference evidence="1 2" key="1">
    <citation type="submission" date="2020-06" db="EMBL/GenBank/DDBJ databases">
        <title>Whole-genome sequence of Allochromatium humboldtianum DSM 21881, type strain.</title>
        <authorList>
            <person name="Kyndt J.A."/>
            <person name="Meyer T.E."/>
        </authorList>
    </citation>
    <scope>NUCLEOTIDE SEQUENCE [LARGE SCALE GENOMIC DNA]</scope>
    <source>
        <strain evidence="1 2">DSM 21881</strain>
    </source>
</reference>
<dbReference type="Proteomes" id="UP000592294">
    <property type="component" value="Unassembled WGS sequence"/>
</dbReference>
<protein>
    <submittedName>
        <fullName evidence="1">Uncharacterized protein</fullName>
    </submittedName>
</protein>
<dbReference type="AlphaFoldDB" id="A0A850RHY9"/>
<sequence>MKKATPPEMTHRDAQLLDVLKTGFGLDSDAQVAAFLGITRTTIHSVRHGKARLGILQRLKILDHIGFLQSRQWLESLLPERLSERIRQSSQALAQRQARARQRLERDLNVEGELLDLVQDACRFRTDTELADFLGVARNTVSNVRAGRASLGPRPRLRILNQFAPFDTERVEAVLDSTEDLIQAVREWMEKREQLTPPDRLHHPLD</sequence>
<proteinExistence type="predicted"/>
<dbReference type="RefSeq" id="WP_176977287.1">
    <property type="nucleotide sequence ID" value="NZ_JABZEO010000010.1"/>
</dbReference>
<gene>
    <name evidence="1" type="ORF">HW932_14895</name>
</gene>
<organism evidence="1 2">
    <name type="scientific">Allochromatium humboldtianum</name>
    <dbReference type="NCBI Taxonomy" id="504901"/>
    <lineage>
        <taxon>Bacteria</taxon>
        <taxon>Pseudomonadati</taxon>
        <taxon>Pseudomonadota</taxon>
        <taxon>Gammaproteobacteria</taxon>
        <taxon>Chromatiales</taxon>
        <taxon>Chromatiaceae</taxon>
        <taxon>Allochromatium</taxon>
    </lineage>
</organism>
<comment type="caution">
    <text evidence="1">The sequence shown here is derived from an EMBL/GenBank/DDBJ whole genome shotgun (WGS) entry which is preliminary data.</text>
</comment>
<evidence type="ECO:0000313" key="2">
    <source>
        <dbReference type="Proteomes" id="UP000592294"/>
    </source>
</evidence>